<name>A0A060NPL6_9BURK</name>
<keyword evidence="3" id="KW-0203">Cytokinin biosynthesis</keyword>
<keyword evidence="3" id="KW-0378">Hydrolase</keyword>
<dbReference type="AlphaFoldDB" id="A0A060NPL6"/>
<evidence type="ECO:0000256" key="1">
    <source>
        <dbReference type="ARBA" id="ARBA00000274"/>
    </source>
</evidence>
<comment type="similarity">
    <text evidence="2 3">Belongs to the LOG family.</text>
</comment>
<dbReference type="EMBL" id="AP014569">
    <property type="protein sequence ID" value="BAO83722.1"/>
    <property type="molecule type" value="Genomic_DNA"/>
</dbReference>
<comment type="catalytic activity">
    <reaction evidence="1">
        <text>AMP + H2O = D-ribose 5-phosphate + adenine</text>
        <dbReference type="Rhea" id="RHEA:20129"/>
        <dbReference type="ChEBI" id="CHEBI:15377"/>
        <dbReference type="ChEBI" id="CHEBI:16708"/>
        <dbReference type="ChEBI" id="CHEBI:78346"/>
        <dbReference type="ChEBI" id="CHEBI:456215"/>
        <dbReference type="EC" id="3.2.2.4"/>
    </reaction>
</comment>
<evidence type="ECO:0000313" key="4">
    <source>
        <dbReference type="EMBL" id="BAO83722.1"/>
    </source>
</evidence>
<dbReference type="GO" id="GO:0009691">
    <property type="term" value="P:cytokinin biosynthetic process"/>
    <property type="evidence" value="ECO:0007669"/>
    <property type="project" value="UniProtKB-UniRule"/>
</dbReference>
<dbReference type="Pfam" id="PF03641">
    <property type="entry name" value="Lysine_decarbox"/>
    <property type="match status" value="1"/>
</dbReference>
<proteinExistence type="inferred from homology"/>
<dbReference type="OrthoDB" id="9801098at2"/>
<protein>
    <recommendedName>
        <fullName evidence="3">Cytokinin riboside 5'-monophosphate phosphoribohydrolase</fullName>
        <ecNumber evidence="3">3.2.2.n1</ecNumber>
    </recommendedName>
</protein>
<dbReference type="InterPro" id="IPR005269">
    <property type="entry name" value="LOG"/>
</dbReference>
<dbReference type="GO" id="GO:0008714">
    <property type="term" value="F:AMP nucleosidase activity"/>
    <property type="evidence" value="ECO:0007669"/>
    <property type="project" value="UniProtKB-EC"/>
</dbReference>
<dbReference type="HOGENOM" id="CLU_058336_4_2_4"/>
<dbReference type="PANTHER" id="PTHR31223">
    <property type="entry name" value="LOG FAMILY PROTEIN YJL055W"/>
    <property type="match status" value="1"/>
</dbReference>
<keyword evidence="5" id="KW-1185">Reference proteome</keyword>
<sequence>MNSPHPSPATPAAPLAPTFSLCVFCGSRSGTDPLHAQAAQAVGQWIGRHRGQLVYGGGSNGLMGLLADAALEAGAQVVGVIPQSLEIKEHAKRDCTELHVVPSMHRRKQLMAERADAFLIMPGGIGTLEEWFEVWSWRQLGYHDKPIGVLNVGGYYDALLGALGQSAQAGFMDNWQLDLIQISSSIDTLLPALVQNAGFAPPDRLEQI</sequence>
<dbReference type="InterPro" id="IPR031100">
    <property type="entry name" value="LOG_fam"/>
</dbReference>
<dbReference type="Gene3D" id="3.40.50.450">
    <property type="match status" value="1"/>
</dbReference>
<dbReference type="STRING" id="1458426.SMCB_1494"/>
<organism evidence="4 5">
    <name type="scientific">Serpentinimonas maccroryi</name>
    <dbReference type="NCBI Taxonomy" id="1458426"/>
    <lineage>
        <taxon>Bacteria</taxon>
        <taxon>Pseudomonadati</taxon>
        <taxon>Pseudomonadota</taxon>
        <taxon>Betaproteobacteria</taxon>
        <taxon>Burkholderiales</taxon>
        <taxon>Comamonadaceae</taxon>
        <taxon>Serpentinimonas</taxon>
    </lineage>
</organism>
<dbReference type="RefSeq" id="WP_045535978.1">
    <property type="nucleotide sequence ID" value="NZ_AP014569.1"/>
</dbReference>
<dbReference type="SUPFAM" id="SSF102405">
    <property type="entry name" value="MCP/YpsA-like"/>
    <property type="match status" value="1"/>
</dbReference>
<dbReference type="Proteomes" id="UP000066014">
    <property type="component" value="Chromosome"/>
</dbReference>
<dbReference type="NCBIfam" id="TIGR00730">
    <property type="entry name" value="Rossman fold protein, TIGR00730 family"/>
    <property type="match status" value="1"/>
</dbReference>
<evidence type="ECO:0000313" key="5">
    <source>
        <dbReference type="Proteomes" id="UP000066014"/>
    </source>
</evidence>
<dbReference type="GO" id="GO:0005829">
    <property type="term" value="C:cytosol"/>
    <property type="evidence" value="ECO:0007669"/>
    <property type="project" value="TreeGrafter"/>
</dbReference>
<dbReference type="EC" id="3.2.2.n1" evidence="3"/>
<evidence type="ECO:0000256" key="2">
    <source>
        <dbReference type="ARBA" id="ARBA00006763"/>
    </source>
</evidence>
<gene>
    <name evidence="4" type="ORF">SMCB_1494</name>
</gene>
<accession>A0A060NPL6</accession>
<dbReference type="PANTHER" id="PTHR31223:SF70">
    <property type="entry name" value="LOG FAMILY PROTEIN YJL055W"/>
    <property type="match status" value="1"/>
</dbReference>
<reference evidence="4 5" key="1">
    <citation type="journal article" date="2014" name="Nat. Commun.">
        <title>Physiological and genomic features of highly alkaliphilic hydrogen-utilizing Betaproteobacteria from a continental serpentinizing site.</title>
        <authorList>
            <person name="Suzuki S."/>
            <person name="Kuenen J.G."/>
            <person name="Schipper K."/>
            <person name="van der Velde S."/>
            <person name="Ishii S."/>
            <person name="Wu A."/>
            <person name="Sorokin D.Y."/>
            <person name="Tenney A."/>
            <person name="Meng X.Y."/>
            <person name="Morrill P.L."/>
            <person name="Kamagata Y."/>
            <person name="Muyzer G."/>
            <person name="Nealson K.H."/>
        </authorList>
    </citation>
    <scope>NUCLEOTIDE SEQUENCE [LARGE SCALE GENOMIC DNA]</scope>
    <source>
        <strain evidence="4 5">B1</strain>
    </source>
</reference>
<dbReference type="KEGG" id="cbab:SMCB_1494"/>
<evidence type="ECO:0000256" key="3">
    <source>
        <dbReference type="RuleBase" id="RU363015"/>
    </source>
</evidence>